<sequence length="481" mass="51097">MPRDRQTEQSFDGTGTSPVPAPSHPAGAFGRRVALGSGAAAVGLGLAGLGTGTASATPTGSAGFDLGSAPARRDDGLPTVDARRAVRFLQGVTDAYRVSGPRLAQSYQDASGLNDIAFVYDNALTIIALLVGGDRTRAAAIGDALIYAQDHDSQFSDGRLRQAYHADTFVNADGTAHVGYEFGLVGTAVGDMAWSGIALAQLARATGQRRFRDAAVRIGTWIQTNANSTTGLGGYTFGATAGLETHKSTEHNIDVYAFFTLLARLTKSSVWTTRAAHAWAFVEQLWNADGGFFWTGSDDGTAINKNPLQLPEDVQSWSWLAARDRDRDAALDWAWGNLASTDTPLRQNSALTGNQRVTGAVFASGSLLTDPTQKIGGQVYNPLPDPAAVWFEGTGQLACALVDHDRRDPRYAPLLWSLGWAQRNLAVGQTYGGRKVTGGLPAASSNLDSGFGFGYYQNLHTAATSWAVFARTATNPYRFPR</sequence>
<evidence type="ECO:0000256" key="1">
    <source>
        <dbReference type="SAM" id="MobiDB-lite"/>
    </source>
</evidence>
<evidence type="ECO:0008006" key="4">
    <source>
        <dbReference type="Google" id="ProtNLM"/>
    </source>
</evidence>
<dbReference type="PROSITE" id="PS51318">
    <property type="entry name" value="TAT"/>
    <property type="match status" value="1"/>
</dbReference>
<reference evidence="2 3" key="1">
    <citation type="submission" date="2020-07" db="EMBL/GenBank/DDBJ databases">
        <title>Sequencing the genomes of 1000 actinobacteria strains.</title>
        <authorList>
            <person name="Klenk H.-P."/>
        </authorList>
    </citation>
    <scope>NUCLEOTIDE SEQUENCE [LARGE SCALE GENOMIC DNA]</scope>
    <source>
        <strain evidence="2 3">DSM 100723</strain>
    </source>
</reference>
<dbReference type="GO" id="GO:0005975">
    <property type="term" value="P:carbohydrate metabolic process"/>
    <property type="evidence" value="ECO:0007669"/>
    <property type="project" value="InterPro"/>
</dbReference>
<keyword evidence="3" id="KW-1185">Reference proteome</keyword>
<dbReference type="EMBL" id="JACGWT010000002">
    <property type="protein sequence ID" value="MBA8793561.1"/>
    <property type="molecule type" value="Genomic_DNA"/>
</dbReference>
<feature type="compositionally biased region" description="Polar residues" evidence="1">
    <location>
        <begin position="8"/>
        <end position="17"/>
    </location>
</feature>
<dbReference type="Proteomes" id="UP000523079">
    <property type="component" value="Unassembled WGS sequence"/>
</dbReference>
<accession>A0A7W3P539</accession>
<dbReference type="Gene3D" id="1.50.10.20">
    <property type="match status" value="1"/>
</dbReference>
<organism evidence="2 3">
    <name type="scientific">Microlunatus kandeliicorticis</name>
    <dbReference type="NCBI Taxonomy" id="1759536"/>
    <lineage>
        <taxon>Bacteria</taxon>
        <taxon>Bacillati</taxon>
        <taxon>Actinomycetota</taxon>
        <taxon>Actinomycetes</taxon>
        <taxon>Propionibacteriales</taxon>
        <taxon>Propionibacteriaceae</taxon>
        <taxon>Microlunatus</taxon>
    </lineage>
</organism>
<dbReference type="InterPro" id="IPR008928">
    <property type="entry name" value="6-hairpin_glycosidase_sf"/>
</dbReference>
<name>A0A7W3P539_9ACTN</name>
<gene>
    <name evidence="2" type="ORF">FHX74_001166</name>
</gene>
<evidence type="ECO:0000313" key="3">
    <source>
        <dbReference type="Proteomes" id="UP000523079"/>
    </source>
</evidence>
<comment type="caution">
    <text evidence="2">The sequence shown here is derived from an EMBL/GenBank/DDBJ whole genome shotgun (WGS) entry which is preliminary data.</text>
</comment>
<dbReference type="SUPFAM" id="SSF48208">
    <property type="entry name" value="Six-hairpin glycosidases"/>
    <property type="match status" value="1"/>
</dbReference>
<dbReference type="InterPro" id="IPR006311">
    <property type="entry name" value="TAT_signal"/>
</dbReference>
<dbReference type="AlphaFoldDB" id="A0A7W3P539"/>
<dbReference type="RefSeq" id="WP_220483566.1">
    <property type="nucleotide sequence ID" value="NZ_JACGWT010000002.1"/>
</dbReference>
<protein>
    <recommendedName>
        <fullName evidence="4">Tat pathway signal sequence domain protein</fullName>
    </recommendedName>
</protein>
<proteinExistence type="predicted"/>
<evidence type="ECO:0000313" key="2">
    <source>
        <dbReference type="EMBL" id="MBA8793561.1"/>
    </source>
</evidence>
<feature type="region of interest" description="Disordered" evidence="1">
    <location>
        <begin position="1"/>
        <end position="28"/>
    </location>
</feature>